<evidence type="ECO:0000259" key="5">
    <source>
        <dbReference type="Pfam" id="PF25975"/>
    </source>
</evidence>
<dbReference type="Pfam" id="PF25973">
    <property type="entry name" value="BSH_CzcB"/>
    <property type="match status" value="1"/>
</dbReference>
<dbReference type="Pfam" id="PF25954">
    <property type="entry name" value="Beta-barrel_RND_2"/>
    <property type="match status" value="1"/>
</dbReference>
<protein>
    <submittedName>
        <fullName evidence="6">Membrane fusion protein, cobalt-zinc-cadmium efflux system</fullName>
    </submittedName>
</protein>
<dbReference type="GO" id="GO:0016020">
    <property type="term" value="C:membrane"/>
    <property type="evidence" value="ECO:0007669"/>
    <property type="project" value="InterPro"/>
</dbReference>
<evidence type="ECO:0000259" key="4">
    <source>
        <dbReference type="Pfam" id="PF25973"/>
    </source>
</evidence>
<feature type="domain" description="CzcB-like barrel-sandwich hybrid" evidence="4">
    <location>
        <begin position="89"/>
        <end position="240"/>
    </location>
</feature>
<proteinExistence type="inferred from homology"/>
<keyword evidence="2" id="KW-0813">Transport</keyword>
<sequence length="398" mass="43112">MTSPALNLYACTRMPLRVSLLAVIAAASVLSLDGCKKEVKPAAAETQTDPFAVKVPPALTGSLKIGPPRLTDVRGTLQVSGRVETDASRIARVGSPVAGRILKLNAFEGEYVHAGTVLATLHSTNLSDTQMSLIKAYSDQTLAEAATKRAEQLVEADVIGRAELERRRAELVQASAEVSSYETQLRGLGMTNSQMKVLQSTRRLSADYPIVTPRAGTVLERKVTVGQVVQPADPAYTIADLSSVWVVANVPEEEAGMLRKGLEVSVRIPARPEQDIHGALAYVAPTVDPATRTVEVRMDLRNNQGLFKPDELASVTFGGHTEKKLTVPQTAIVREENKDYIFVQTAVNRFLLREVQLGDESNDERVVLSGVTANELIVLDGAFHLNNQRKQDAIKGSR</sequence>
<evidence type="ECO:0000313" key="7">
    <source>
        <dbReference type="Proteomes" id="UP000182409"/>
    </source>
</evidence>
<dbReference type="GO" id="GO:0015679">
    <property type="term" value="P:plasma membrane copper ion transport"/>
    <property type="evidence" value="ECO:0007669"/>
    <property type="project" value="TreeGrafter"/>
</dbReference>
<evidence type="ECO:0000259" key="3">
    <source>
        <dbReference type="Pfam" id="PF25954"/>
    </source>
</evidence>
<dbReference type="PANTHER" id="PTHR30097">
    <property type="entry name" value="CATION EFFLUX SYSTEM PROTEIN CUSB"/>
    <property type="match status" value="1"/>
</dbReference>
<dbReference type="InterPro" id="IPR058647">
    <property type="entry name" value="BSH_CzcB-like"/>
</dbReference>
<dbReference type="NCBIfam" id="TIGR01730">
    <property type="entry name" value="RND_mfp"/>
    <property type="match status" value="1"/>
</dbReference>
<dbReference type="AlphaFoldDB" id="A0A1H4J6N3"/>
<name>A0A1H4J6N3_9BACT</name>
<dbReference type="Gene3D" id="2.40.420.20">
    <property type="match status" value="1"/>
</dbReference>
<dbReference type="Pfam" id="PF25975">
    <property type="entry name" value="CzcB_C"/>
    <property type="match status" value="1"/>
</dbReference>
<dbReference type="Gene3D" id="2.40.30.170">
    <property type="match status" value="1"/>
</dbReference>
<dbReference type="InterPro" id="IPR058792">
    <property type="entry name" value="Beta-barrel_RND_2"/>
</dbReference>
<dbReference type="FunFam" id="2.40.30.170:FF:000010">
    <property type="entry name" value="Efflux RND transporter periplasmic adaptor subunit"/>
    <property type="match status" value="1"/>
</dbReference>
<evidence type="ECO:0000313" key="6">
    <source>
        <dbReference type="EMBL" id="SEB41974.1"/>
    </source>
</evidence>
<dbReference type="InterPro" id="IPR058649">
    <property type="entry name" value="CzcB_C"/>
</dbReference>
<dbReference type="EMBL" id="FNSD01000001">
    <property type="protein sequence ID" value="SEB41974.1"/>
    <property type="molecule type" value="Genomic_DNA"/>
</dbReference>
<dbReference type="GO" id="GO:0060003">
    <property type="term" value="P:copper ion export"/>
    <property type="evidence" value="ECO:0007669"/>
    <property type="project" value="TreeGrafter"/>
</dbReference>
<dbReference type="InterPro" id="IPR006143">
    <property type="entry name" value="RND_pump_MFP"/>
</dbReference>
<dbReference type="GO" id="GO:0022857">
    <property type="term" value="F:transmembrane transporter activity"/>
    <property type="evidence" value="ECO:0007669"/>
    <property type="project" value="InterPro"/>
</dbReference>
<feature type="domain" description="CusB-like beta-barrel" evidence="3">
    <location>
        <begin position="243"/>
        <end position="320"/>
    </location>
</feature>
<dbReference type="SUPFAM" id="SSF111369">
    <property type="entry name" value="HlyD-like secretion proteins"/>
    <property type="match status" value="1"/>
</dbReference>
<dbReference type="InterPro" id="IPR051909">
    <property type="entry name" value="MFP_Cation_Efflux"/>
</dbReference>
<reference evidence="6 7" key="1">
    <citation type="submission" date="2016-10" db="EMBL/GenBank/DDBJ databases">
        <authorList>
            <person name="de Groot N.N."/>
        </authorList>
    </citation>
    <scope>NUCLEOTIDE SEQUENCE [LARGE SCALE GENOMIC DNA]</scope>
    <source>
        <strain evidence="6 7">AB35.6</strain>
    </source>
</reference>
<dbReference type="Proteomes" id="UP000182409">
    <property type="component" value="Unassembled WGS sequence"/>
</dbReference>
<evidence type="ECO:0000256" key="2">
    <source>
        <dbReference type="ARBA" id="ARBA00022448"/>
    </source>
</evidence>
<comment type="similarity">
    <text evidence="1">Belongs to the membrane fusion protein (MFP) (TC 8.A.1) family.</text>
</comment>
<feature type="domain" description="CzcB-like C-terminal circularly permuted SH3-like" evidence="5">
    <location>
        <begin position="325"/>
        <end position="385"/>
    </location>
</feature>
<dbReference type="GO" id="GO:0030313">
    <property type="term" value="C:cell envelope"/>
    <property type="evidence" value="ECO:0007669"/>
    <property type="project" value="TreeGrafter"/>
</dbReference>
<evidence type="ECO:0000256" key="1">
    <source>
        <dbReference type="ARBA" id="ARBA00009477"/>
    </source>
</evidence>
<dbReference type="Gene3D" id="2.40.50.100">
    <property type="match status" value="1"/>
</dbReference>
<accession>A0A1H4J6N3</accession>
<dbReference type="RefSeq" id="WP_244501920.1">
    <property type="nucleotide sequence ID" value="NZ_FNSD01000001.1"/>
</dbReference>
<gene>
    <name evidence="6" type="ORF">SAMN05443244_0407</name>
</gene>
<dbReference type="PANTHER" id="PTHR30097:SF4">
    <property type="entry name" value="SLR6042 PROTEIN"/>
    <property type="match status" value="1"/>
</dbReference>
<organism evidence="6 7">
    <name type="scientific">Terriglobus roseus</name>
    <dbReference type="NCBI Taxonomy" id="392734"/>
    <lineage>
        <taxon>Bacteria</taxon>
        <taxon>Pseudomonadati</taxon>
        <taxon>Acidobacteriota</taxon>
        <taxon>Terriglobia</taxon>
        <taxon>Terriglobales</taxon>
        <taxon>Acidobacteriaceae</taxon>
        <taxon>Terriglobus</taxon>
    </lineage>
</organism>